<reference evidence="3 4" key="1">
    <citation type="submission" date="2020-10" db="EMBL/GenBank/DDBJ databases">
        <title>Complete genome sequence of Paludibaculum fermentans P105T, a facultatively anaerobic acidobacterium capable of dissimilatory Fe(III) reduction.</title>
        <authorList>
            <person name="Dedysh S.N."/>
            <person name="Beletsky A.V."/>
            <person name="Kulichevskaya I.S."/>
            <person name="Mardanov A.V."/>
            <person name="Ravin N.V."/>
        </authorList>
    </citation>
    <scope>NUCLEOTIDE SEQUENCE [LARGE SCALE GENOMIC DNA]</scope>
    <source>
        <strain evidence="3 4">P105</strain>
    </source>
</reference>
<dbReference type="KEGG" id="pfer:IRI77_09635"/>
<accession>A0A7S7NVZ3</accession>
<dbReference type="PANTHER" id="PTHR43818">
    <property type="entry name" value="BCDNA.GH03377"/>
    <property type="match status" value="1"/>
</dbReference>
<keyword evidence="4" id="KW-1185">Reference proteome</keyword>
<dbReference type="Pfam" id="PF01408">
    <property type="entry name" value="GFO_IDH_MocA"/>
    <property type="match status" value="1"/>
</dbReference>
<evidence type="ECO:0000313" key="4">
    <source>
        <dbReference type="Proteomes" id="UP000593892"/>
    </source>
</evidence>
<dbReference type="PANTHER" id="PTHR43818:SF5">
    <property type="entry name" value="OXIDOREDUCTASE FAMILY PROTEIN"/>
    <property type="match status" value="1"/>
</dbReference>
<dbReference type="Gene3D" id="3.40.50.720">
    <property type="entry name" value="NAD(P)-binding Rossmann-like Domain"/>
    <property type="match status" value="1"/>
</dbReference>
<dbReference type="GO" id="GO:0000166">
    <property type="term" value="F:nucleotide binding"/>
    <property type="evidence" value="ECO:0007669"/>
    <property type="project" value="InterPro"/>
</dbReference>
<evidence type="ECO:0000259" key="2">
    <source>
        <dbReference type="Pfam" id="PF19051"/>
    </source>
</evidence>
<evidence type="ECO:0000313" key="3">
    <source>
        <dbReference type="EMBL" id="QOY90194.1"/>
    </source>
</evidence>
<dbReference type="SUPFAM" id="SSF51735">
    <property type="entry name" value="NAD(P)-binding Rossmann-fold domains"/>
    <property type="match status" value="1"/>
</dbReference>
<feature type="domain" description="Gfo/Idh/MocA-like oxidoreductase bacterial type C-terminal" evidence="2">
    <location>
        <begin position="353"/>
        <end position="429"/>
    </location>
</feature>
<dbReference type="InterPro" id="IPR036291">
    <property type="entry name" value="NAD(P)-bd_dom_sf"/>
</dbReference>
<dbReference type="InterPro" id="IPR000683">
    <property type="entry name" value="Gfo/Idh/MocA-like_OxRdtase_N"/>
</dbReference>
<dbReference type="InterPro" id="IPR050463">
    <property type="entry name" value="Gfo/Idh/MocA_oxidrdct_glycsds"/>
</dbReference>
<gene>
    <name evidence="3" type="ORF">IRI77_09635</name>
</gene>
<feature type="domain" description="Gfo/Idh/MocA-like oxidoreductase bacterial type C-terminal" evidence="2">
    <location>
        <begin position="194"/>
        <end position="252"/>
    </location>
</feature>
<dbReference type="RefSeq" id="WP_194451859.1">
    <property type="nucleotide sequence ID" value="NZ_CP063849.1"/>
</dbReference>
<dbReference type="Pfam" id="PF19051">
    <property type="entry name" value="GFO_IDH_MocA_C2"/>
    <property type="match status" value="2"/>
</dbReference>
<dbReference type="SUPFAM" id="SSF55347">
    <property type="entry name" value="Glyceraldehyde-3-phosphate dehydrogenase-like, C-terminal domain"/>
    <property type="match status" value="1"/>
</dbReference>
<name>A0A7S7NVZ3_PALFE</name>
<dbReference type="EMBL" id="CP063849">
    <property type="protein sequence ID" value="QOY90194.1"/>
    <property type="molecule type" value="Genomic_DNA"/>
</dbReference>
<feature type="domain" description="Gfo/Idh/MocA-like oxidoreductase N-terminal" evidence="1">
    <location>
        <begin position="28"/>
        <end position="151"/>
    </location>
</feature>
<dbReference type="AlphaFoldDB" id="A0A7S7NVZ3"/>
<dbReference type="Gene3D" id="3.30.360.10">
    <property type="entry name" value="Dihydrodipicolinate Reductase, domain 2"/>
    <property type="match status" value="1"/>
</dbReference>
<dbReference type="Proteomes" id="UP000593892">
    <property type="component" value="Chromosome"/>
</dbReference>
<proteinExistence type="predicted"/>
<protein>
    <submittedName>
        <fullName evidence="3">Gfo/Idh/MocA family oxidoreductase</fullName>
    </submittedName>
</protein>
<sequence>MQRRQFIPVAAAALSLGAQRILGANDRVNVAIIGLGGRGNDHLTEFLNMGGVEISAICDVDPVSIEKAQGSIVAAGRPAARQFSDMRRVFDLAGVHAVSMATPNHWHALGAVWAMRAGKDVYCEKPASHDPTESRIMLEAARRHGRMLQIGTQSRSLPHKMEAVELLRSGVIGEVYAAKGICYKRRKSIGHKADSAAPKGVDWDAFLGPAPFRPFNELRFKYNWHWFWDTGNGDLGNQGVHQMDVARWGLGLPDNHGTLRSVAASGGKLVYQDDQETPNTLMSTFEFEGRQLTFEVRGLVAERVGGLGSPRGNCIGNIFYGADGWLELDDSAYRVYQGEDHRLIREGRDQTKSETAPHIQNFLDAVKSRDYKSLRADIAISGASADLCHFANISYRVGRKLNWDAAQHKWCGDSEANSLMSRQNRAPYTWPESF</sequence>
<organism evidence="3 4">
    <name type="scientific">Paludibaculum fermentans</name>
    <dbReference type="NCBI Taxonomy" id="1473598"/>
    <lineage>
        <taxon>Bacteria</taxon>
        <taxon>Pseudomonadati</taxon>
        <taxon>Acidobacteriota</taxon>
        <taxon>Terriglobia</taxon>
        <taxon>Bryobacterales</taxon>
        <taxon>Bryobacteraceae</taxon>
        <taxon>Paludibaculum</taxon>
    </lineage>
</organism>
<evidence type="ECO:0000259" key="1">
    <source>
        <dbReference type="Pfam" id="PF01408"/>
    </source>
</evidence>
<dbReference type="InterPro" id="IPR043906">
    <property type="entry name" value="Gfo/Idh/MocA_OxRdtase_bact_C"/>
</dbReference>